<protein>
    <recommendedName>
        <fullName evidence="1">CdiI immunity protein domain-containing protein</fullName>
    </recommendedName>
</protein>
<name>A0ABQ6I7J5_9MICO</name>
<evidence type="ECO:0000313" key="3">
    <source>
        <dbReference type="Proteomes" id="UP001157091"/>
    </source>
</evidence>
<evidence type="ECO:0000259" key="1">
    <source>
        <dbReference type="Pfam" id="PF18593"/>
    </source>
</evidence>
<sequence>MRDTLIYLAETYFHQDWDLNAPTPLGVLQSFKESEATETVGSLRADVQSLLAGDPTEERLRDIWFHQGRADWDPTRHGWTTFREWFEAVLRTTC</sequence>
<dbReference type="Pfam" id="PF18593">
    <property type="entry name" value="CdiI_2"/>
    <property type="match status" value="1"/>
</dbReference>
<dbReference type="Proteomes" id="UP001157091">
    <property type="component" value="Unassembled WGS sequence"/>
</dbReference>
<evidence type="ECO:0000313" key="2">
    <source>
        <dbReference type="EMBL" id="GMA25744.1"/>
    </source>
</evidence>
<feature type="domain" description="CdiI immunity protein" evidence="1">
    <location>
        <begin position="5"/>
        <end position="90"/>
    </location>
</feature>
<keyword evidence="3" id="KW-1185">Reference proteome</keyword>
<dbReference type="InterPro" id="IPR041129">
    <property type="entry name" value="CdiI_2"/>
</dbReference>
<accession>A0ABQ6I7J5</accession>
<reference evidence="3" key="1">
    <citation type="journal article" date="2019" name="Int. J. Syst. Evol. Microbiol.">
        <title>The Global Catalogue of Microorganisms (GCM) 10K type strain sequencing project: providing services to taxonomists for standard genome sequencing and annotation.</title>
        <authorList>
            <consortium name="The Broad Institute Genomics Platform"/>
            <consortium name="The Broad Institute Genome Sequencing Center for Infectious Disease"/>
            <person name="Wu L."/>
            <person name="Ma J."/>
        </authorList>
    </citation>
    <scope>NUCLEOTIDE SEQUENCE [LARGE SCALE GENOMIC DNA]</scope>
    <source>
        <strain evidence="3">NBRC 106348</strain>
    </source>
</reference>
<gene>
    <name evidence="2" type="ORF">GCM10025864_35030</name>
</gene>
<dbReference type="EMBL" id="BSUK01000001">
    <property type="protein sequence ID" value="GMA25744.1"/>
    <property type="molecule type" value="Genomic_DNA"/>
</dbReference>
<dbReference type="CDD" id="cd20687">
    <property type="entry name" value="CdiI_Ykris-like"/>
    <property type="match status" value="1"/>
</dbReference>
<organism evidence="2 3">
    <name type="scientific">Luteimicrobium album</name>
    <dbReference type="NCBI Taxonomy" id="1054550"/>
    <lineage>
        <taxon>Bacteria</taxon>
        <taxon>Bacillati</taxon>
        <taxon>Actinomycetota</taxon>
        <taxon>Actinomycetes</taxon>
        <taxon>Micrococcales</taxon>
        <taxon>Luteimicrobium</taxon>
    </lineage>
</organism>
<proteinExistence type="predicted"/>
<comment type="caution">
    <text evidence="2">The sequence shown here is derived from an EMBL/GenBank/DDBJ whole genome shotgun (WGS) entry which is preliminary data.</text>
</comment>
<dbReference type="RefSeq" id="WP_284294248.1">
    <property type="nucleotide sequence ID" value="NZ_BSUK01000001.1"/>
</dbReference>